<dbReference type="EMBL" id="CM000833">
    <property type="protein sequence ID" value="EET03635.1"/>
    <property type="molecule type" value="Genomic_DNA"/>
</dbReference>
<feature type="region of interest" description="Disordered" evidence="1">
    <location>
        <begin position="1"/>
        <end position="40"/>
    </location>
</feature>
<gene>
    <name evidence="2" type="ORF">BURPS1710A_A2500</name>
</gene>
<dbReference type="Proteomes" id="UP000001812">
    <property type="component" value="Chromosome II"/>
</dbReference>
<evidence type="ECO:0000256" key="1">
    <source>
        <dbReference type="SAM" id="MobiDB-lite"/>
    </source>
</evidence>
<name>A0A0E1VRU7_BURPE</name>
<protein>
    <submittedName>
        <fullName evidence="2">Uncharacterized protein</fullName>
    </submittedName>
</protein>
<organism evidence="2">
    <name type="scientific">Burkholderia pseudomallei 1710a</name>
    <dbReference type="NCBI Taxonomy" id="320371"/>
    <lineage>
        <taxon>Bacteria</taxon>
        <taxon>Pseudomonadati</taxon>
        <taxon>Pseudomonadota</taxon>
        <taxon>Betaproteobacteria</taxon>
        <taxon>Burkholderiales</taxon>
        <taxon>Burkholderiaceae</taxon>
        <taxon>Burkholderia</taxon>
        <taxon>pseudomallei group</taxon>
    </lineage>
</organism>
<dbReference type="HOGENOM" id="CLU_219328_0_0_4"/>
<evidence type="ECO:0000313" key="2">
    <source>
        <dbReference type="EMBL" id="EET03635.1"/>
    </source>
</evidence>
<accession>A0A0E1VRU7</accession>
<proteinExistence type="predicted"/>
<reference evidence="2" key="1">
    <citation type="submission" date="2009-05" db="EMBL/GenBank/DDBJ databases">
        <authorList>
            <person name="Harkins D.M."/>
            <person name="DeShazer D."/>
            <person name="Woods D.E."/>
            <person name="Brinkac L.M."/>
            <person name="Brown K.A."/>
            <person name="Hung G.C."/>
            <person name="Tuanyok A."/>
            <person name="Zhang B."/>
            <person name="Nierman W.C."/>
        </authorList>
    </citation>
    <scope>NUCLEOTIDE SEQUENCE [LARGE SCALE GENOMIC DNA]</scope>
    <source>
        <strain evidence="2">1710a</strain>
    </source>
</reference>
<feature type="compositionally biased region" description="Basic and acidic residues" evidence="1">
    <location>
        <begin position="1"/>
        <end position="10"/>
    </location>
</feature>
<dbReference type="AlphaFoldDB" id="A0A0E1VRU7"/>
<sequence>MAKSGHERPRAATSGPPRLARAVGPSASVDRRRTVPVRAA</sequence>